<name>L8H6P0_ACACF</name>
<dbReference type="AlphaFoldDB" id="L8H6P0"/>
<proteinExistence type="predicted"/>
<organism evidence="1 2">
    <name type="scientific">Acanthamoeba castellanii (strain ATCC 30010 / Neff)</name>
    <dbReference type="NCBI Taxonomy" id="1257118"/>
    <lineage>
        <taxon>Eukaryota</taxon>
        <taxon>Amoebozoa</taxon>
        <taxon>Discosea</taxon>
        <taxon>Longamoebia</taxon>
        <taxon>Centramoebida</taxon>
        <taxon>Acanthamoebidae</taxon>
        <taxon>Acanthamoeba</taxon>
    </lineage>
</organism>
<sequence length="339" mass="38654">MFRREYWALAPVNPASMKTRLIRSVLSDGDGEKSSLSFSCLVMLSLANFFAENWDYAMELFYKARRHLEAVFDQTDFDVACAISPFAWFSRFYSDSLLEGRETVLYYATLGATICQQLNACNDFAYFNLASLMCAAKEAGEEEESVLVAKAKQQPPYRRNWKPFKQAMRPLRPTTATVHGELIQIDRLMYHSVSCLQNRQVSLQERLQIFDKLREQLDAVACLEALIEGARKTEPLPITTTYDMQTCLLSGQRALILSILEAPERLNAAERFVLDLVRVPRSAMLVALRSRPSNDVLLSNAVRKQIPFYSLPHRRRFHLTVNAARAGFDPTLRINSSKC</sequence>
<dbReference type="GeneID" id="14921690"/>
<dbReference type="KEGG" id="acan:ACA1_277380"/>
<accession>L8H6P0</accession>
<dbReference type="RefSeq" id="XP_004344563.1">
    <property type="nucleotide sequence ID" value="XM_004344513.1"/>
</dbReference>
<evidence type="ECO:0000313" key="2">
    <source>
        <dbReference type="Proteomes" id="UP000011083"/>
    </source>
</evidence>
<dbReference type="EMBL" id="KB007908">
    <property type="protein sequence ID" value="ELR20820.1"/>
    <property type="molecule type" value="Genomic_DNA"/>
</dbReference>
<reference evidence="1 2" key="1">
    <citation type="journal article" date="2013" name="Genome Biol.">
        <title>Genome of Acanthamoeba castellanii highlights extensive lateral gene transfer and early evolution of tyrosine kinase signaling.</title>
        <authorList>
            <person name="Clarke M."/>
            <person name="Lohan A.J."/>
            <person name="Liu B."/>
            <person name="Lagkouvardos I."/>
            <person name="Roy S."/>
            <person name="Zafar N."/>
            <person name="Bertelli C."/>
            <person name="Schilde C."/>
            <person name="Kianianmomeni A."/>
            <person name="Burglin T.R."/>
            <person name="Frech C."/>
            <person name="Turcotte B."/>
            <person name="Kopec K.O."/>
            <person name="Synnott J.M."/>
            <person name="Choo C."/>
            <person name="Paponov I."/>
            <person name="Finkler A."/>
            <person name="Soon Heng Tan C."/>
            <person name="Hutchins A.P."/>
            <person name="Weinmeier T."/>
            <person name="Rattei T."/>
            <person name="Chu J.S."/>
            <person name="Gimenez G."/>
            <person name="Irimia M."/>
            <person name="Rigden D.J."/>
            <person name="Fitzpatrick D.A."/>
            <person name="Lorenzo-Morales J."/>
            <person name="Bateman A."/>
            <person name="Chiu C.H."/>
            <person name="Tang P."/>
            <person name="Hegemann P."/>
            <person name="Fromm H."/>
            <person name="Raoult D."/>
            <person name="Greub G."/>
            <person name="Miranda-Saavedra D."/>
            <person name="Chen N."/>
            <person name="Nash P."/>
            <person name="Ginger M.L."/>
            <person name="Horn M."/>
            <person name="Schaap P."/>
            <person name="Caler L."/>
            <person name="Loftus B."/>
        </authorList>
    </citation>
    <scope>NUCLEOTIDE SEQUENCE [LARGE SCALE GENOMIC DNA]</scope>
    <source>
        <strain evidence="1 2">Neff</strain>
    </source>
</reference>
<keyword evidence="2" id="KW-1185">Reference proteome</keyword>
<gene>
    <name evidence="1" type="ORF">ACA1_277380</name>
</gene>
<dbReference type="VEuPathDB" id="AmoebaDB:ACA1_277380"/>
<dbReference type="Proteomes" id="UP000011083">
    <property type="component" value="Unassembled WGS sequence"/>
</dbReference>
<evidence type="ECO:0000313" key="1">
    <source>
        <dbReference type="EMBL" id="ELR20820.1"/>
    </source>
</evidence>
<protein>
    <submittedName>
        <fullName evidence="1">Uncharacterized protein</fullName>
    </submittedName>
</protein>